<protein>
    <submittedName>
        <fullName evidence="1">GL14712</fullName>
    </submittedName>
</protein>
<gene>
    <name evidence="1" type="primary">Dper\GL14712</name>
    <name evidence="1" type="ORF">Dper_GL14712</name>
</gene>
<dbReference type="EMBL" id="CH479193">
    <property type="protein sequence ID" value="EDW26774.1"/>
    <property type="molecule type" value="Genomic_DNA"/>
</dbReference>
<organism evidence="2">
    <name type="scientific">Drosophila persimilis</name>
    <name type="common">Fruit fly</name>
    <dbReference type="NCBI Taxonomy" id="7234"/>
    <lineage>
        <taxon>Eukaryota</taxon>
        <taxon>Metazoa</taxon>
        <taxon>Ecdysozoa</taxon>
        <taxon>Arthropoda</taxon>
        <taxon>Hexapoda</taxon>
        <taxon>Insecta</taxon>
        <taxon>Pterygota</taxon>
        <taxon>Neoptera</taxon>
        <taxon>Endopterygota</taxon>
        <taxon>Diptera</taxon>
        <taxon>Brachycera</taxon>
        <taxon>Muscomorpha</taxon>
        <taxon>Ephydroidea</taxon>
        <taxon>Drosophilidae</taxon>
        <taxon>Drosophila</taxon>
        <taxon>Sophophora</taxon>
    </lineage>
</organism>
<name>B4GVS9_DROPE</name>
<sequence>MGIGIGMGIGMGMGMGIGIQLEQKLLIMRPVRAAFVGGHGLEMACAQCPVPSTQYPVPVDG</sequence>
<dbReference type="HOGENOM" id="CLU_2925034_0_0_1"/>
<evidence type="ECO:0000313" key="1">
    <source>
        <dbReference type="EMBL" id="EDW26774.1"/>
    </source>
</evidence>
<accession>B4GVS9</accession>
<keyword evidence="2" id="KW-1185">Reference proteome</keyword>
<proteinExistence type="predicted"/>
<dbReference type="AlphaFoldDB" id="B4GVS9"/>
<dbReference type="Proteomes" id="UP000008744">
    <property type="component" value="Unassembled WGS sequence"/>
</dbReference>
<reference evidence="1 2" key="1">
    <citation type="journal article" date="2007" name="Nature">
        <title>Evolution of genes and genomes on the Drosophila phylogeny.</title>
        <authorList>
            <consortium name="Drosophila 12 Genomes Consortium"/>
            <person name="Clark A.G."/>
            <person name="Eisen M.B."/>
            <person name="Smith D.R."/>
            <person name="Bergman C.M."/>
            <person name="Oliver B."/>
            <person name="Markow T.A."/>
            <person name="Kaufman T.C."/>
            <person name="Kellis M."/>
            <person name="Gelbart W."/>
            <person name="Iyer V.N."/>
            <person name="Pollard D.A."/>
            <person name="Sackton T.B."/>
            <person name="Larracuente A.M."/>
            <person name="Singh N.D."/>
            <person name="Abad J.P."/>
            <person name="Abt D.N."/>
            <person name="Adryan B."/>
            <person name="Aguade M."/>
            <person name="Akashi H."/>
            <person name="Anderson W.W."/>
            <person name="Aquadro C.F."/>
            <person name="Ardell D.H."/>
            <person name="Arguello R."/>
            <person name="Artieri C.G."/>
            <person name="Barbash D.A."/>
            <person name="Barker D."/>
            <person name="Barsanti P."/>
            <person name="Batterham P."/>
            <person name="Batzoglou S."/>
            <person name="Begun D."/>
            <person name="Bhutkar A."/>
            <person name="Blanco E."/>
            <person name="Bosak S.A."/>
            <person name="Bradley R.K."/>
            <person name="Brand A.D."/>
            <person name="Brent M.R."/>
            <person name="Brooks A.N."/>
            <person name="Brown R.H."/>
            <person name="Butlin R.K."/>
            <person name="Caggese C."/>
            <person name="Calvi B.R."/>
            <person name="Bernardo de Carvalho A."/>
            <person name="Caspi A."/>
            <person name="Castrezana S."/>
            <person name="Celniker S.E."/>
            <person name="Chang J.L."/>
            <person name="Chapple C."/>
            <person name="Chatterji S."/>
            <person name="Chinwalla A."/>
            <person name="Civetta A."/>
            <person name="Clifton S.W."/>
            <person name="Comeron J.M."/>
            <person name="Costello J.C."/>
            <person name="Coyne J.A."/>
            <person name="Daub J."/>
            <person name="David R.G."/>
            <person name="Delcher A.L."/>
            <person name="Delehaunty K."/>
            <person name="Do C.B."/>
            <person name="Ebling H."/>
            <person name="Edwards K."/>
            <person name="Eickbush T."/>
            <person name="Evans J.D."/>
            <person name="Filipski A."/>
            <person name="Findeiss S."/>
            <person name="Freyhult E."/>
            <person name="Fulton L."/>
            <person name="Fulton R."/>
            <person name="Garcia A.C."/>
            <person name="Gardiner A."/>
            <person name="Garfield D.A."/>
            <person name="Garvin B.E."/>
            <person name="Gibson G."/>
            <person name="Gilbert D."/>
            <person name="Gnerre S."/>
            <person name="Godfrey J."/>
            <person name="Good R."/>
            <person name="Gotea V."/>
            <person name="Gravely B."/>
            <person name="Greenberg A.J."/>
            <person name="Griffiths-Jones S."/>
            <person name="Gross S."/>
            <person name="Guigo R."/>
            <person name="Gustafson E.A."/>
            <person name="Haerty W."/>
            <person name="Hahn M.W."/>
            <person name="Halligan D.L."/>
            <person name="Halpern A.L."/>
            <person name="Halter G.M."/>
            <person name="Han M.V."/>
            <person name="Heger A."/>
            <person name="Hillier L."/>
            <person name="Hinrichs A.S."/>
            <person name="Holmes I."/>
            <person name="Hoskins R.A."/>
            <person name="Hubisz M.J."/>
            <person name="Hultmark D."/>
            <person name="Huntley M.A."/>
            <person name="Jaffe D.B."/>
            <person name="Jagadeeshan S."/>
            <person name="Jeck W.R."/>
            <person name="Johnson J."/>
            <person name="Jones C.D."/>
            <person name="Jordan W.C."/>
            <person name="Karpen G.H."/>
            <person name="Kataoka E."/>
            <person name="Keightley P.D."/>
            <person name="Kheradpour P."/>
            <person name="Kirkness E.F."/>
            <person name="Koerich L.B."/>
            <person name="Kristiansen K."/>
            <person name="Kudrna D."/>
            <person name="Kulathinal R.J."/>
            <person name="Kumar S."/>
            <person name="Kwok R."/>
            <person name="Lander E."/>
            <person name="Langley C.H."/>
            <person name="Lapoint R."/>
            <person name="Lazzaro B.P."/>
            <person name="Lee S.J."/>
            <person name="Levesque L."/>
            <person name="Li R."/>
            <person name="Lin C.F."/>
            <person name="Lin M.F."/>
            <person name="Lindblad-Toh K."/>
            <person name="Llopart A."/>
            <person name="Long M."/>
            <person name="Low L."/>
            <person name="Lozovsky E."/>
            <person name="Lu J."/>
            <person name="Luo M."/>
            <person name="Machado C.A."/>
            <person name="Makalowski W."/>
            <person name="Marzo M."/>
            <person name="Matsuda M."/>
            <person name="Matzkin L."/>
            <person name="McAllister B."/>
            <person name="McBride C.S."/>
            <person name="McKernan B."/>
            <person name="McKernan K."/>
            <person name="Mendez-Lago M."/>
            <person name="Minx P."/>
            <person name="Mollenhauer M.U."/>
            <person name="Montooth K."/>
            <person name="Mount S.M."/>
            <person name="Mu X."/>
            <person name="Myers E."/>
            <person name="Negre B."/>
            <person name="Newfeld S."/>
            <person name="Nielsen R."/>
            <person name="Noor M.A."/>
            <person name="O'Grady P."/>
            <person name="Pachter L."/>
            <person name="Papaceit M."/>
            <person name="Parisi M.J."/>
            <person name="Parisi M."/>
            <person name="Parts L."/>
            <person name="Pedersen J.S."/>
            <person name="Pesole G."/>
            <person name="Phillippy A.M."/>
            <person name="Ponting C.P."/>
            <person name="Pop M."/>
            <person name="Porcelli D."/>
            <person name="Powell J.R."/>
            <person name="Prohaska S."/>
            <person name="Pruitt K."/>
            <person name="Puig M."/>
            <person name="Quesneville H."/>
            <person name="Ram K.R."/>
            <person name="Rand D."/>
            <person name="Rasmussen M.D."/>
            <person name="Reed L.K."/>
            <person name="Reenan R."/>
            <person name="Reily A."/>
            <person name="Remington K.A."/>
            <person name="Rieger T.T."/>
            <person name="Ritchie M.G."/>
            <person name="Robin C."/>
            <person name="Rogers Y.H."/>
            <person name="Rohde C."/>
            <person name="Rozas J."/>
            <person name="Rubenfield M.J."/>
            <person name="Ruiz A."/>
            <person name="Russo S."/>
            <person name="Salzberg S.L."/>
            <person name="Sanchez-Gracia A."/>
            <person name="Saranga D.J."/>
            <person name="Sato H."/>
            <person name="Schaeffer S.W."/>
            <person name="Schatz M.C."/>
            <person name="Schlenke T."/>
            <person name="Schwartz R."/>
            <person name="Segarra C."/>
            <person name="Singh R.S."/>
            <person name="Sirot L."/>
            <person name="Sirota M."/>
            <person name="Sisneros N.B."/>
            <person name="Smith C.D."/>
            <person name="Smith T.F."/>
            <person name="Spieth J."/>
            <person name="Stage D.E."/>
            <person name="Stark A."/>
            <person name="Stephan W."/>
            <person name="Strausberg R.L."/>
            <person name="Strempel S."/>
            <person name="Sturgill D."/>
            <person name="Sutton G."/>
            <person name="Sutton G.G."/>
            <person name="Tao W."/>
            <person name="Teichmann S."/>
            <person name="Tobari Y.N."/>
            <person name="Tomimura Y."/>
            <person name="Tsolas J.M."/>
            <person name="Valente V.L."/>
            <person name="Venter E."/>
            <person name="Venter J.C."/>
            <person name="Vicario S."/>
            <person name="Vieira F.G."/>
            <person name="Vilella A.J."/>
            <person name="Villasante A."/>
            <person name="Walenz B."/>
            <person name="Wang J."/>
            <person name="Wasserman M."/>
            <person name="Watts T."/>
            <person name="Wilson D."/>
            <person name="Wilson R.K."/>
            <person name="Wing R.A."/>
            <person name="Wolfner M.F."/>
            <person name="Wong A."/>
            <person name="Wong G.K."/>
            <person name="Wu C.I."/>
            <person name="Wu G."/>
            <person name="Yamamoto D."/>
            <person name="Yang H.P."/>
            <person name="Yang S.P."/>
            <person name="Yorke J.A."/>
            <person name="Yoshida K."/>
            <person name="Zdobnov E."/>
            <person name="Zhang P."/>
            <person name="Zhang Y."/>
            <person name="Zimin A.V."/>
            <person name="Baldwin J."/>
            <person name="Abdouelleil A."/>
            <person name="Abdulkadir J."/>
            <person name="Abebe A."/>
            <person name="Abera B."/>
            <person name="Abreu J."/>
            <person name="Acer S.C."/>
            <person name="Aftuck L."/>
            <person name="Alexander A."/>
            <person name="An P."/>
            <person name="Anderson E."/>
            <person name="Anderson S."/>
            <person name="Arachi H."/>
            <person name="Azer M."/>
            <person name="Bachantsang P."/>
            <person name="Barry A."/>
            <person name="Bayul T."/>
            <person name="Berlin A."/>
            <person name="Bessette D."/>
            <person name="Bloom T."/>
            <person name="Blye J."/>
            <person name="Boguslavskiy L."/>
            <person name="Bonnet C."/>
            <person name="Boukhgalter B."/>
            <person name="Bourzgui I."/>
            <person name="Brown A."/>
            <person name="Cahill P."/>
            <person name="Channer S."/>
            <person name="Cheshatsang Y."/>
            <person name="Chuda L."/>
            <person name="Citroen M."/>
            <person name="Collymore A."/>
            <person name="Cooke P."/>
            <person name="Costello M."/>
            <person name="D'Aco K."/>
            <person name="Daza R."/>
            <person name="De Haan G."/>
            <person name="DeGray S."/>
            <person name="DeMaso C."/>
            <person name="Dhargay N."/>
            <person name="Dooley K."/>
            <person name="Dooley E."/>
            <person name="Doricent M."/>
            <person name="Dorje P."/>
            <person name="Dorjee K."/>
            <person name="Dupes A."/>
            <person name="Elong R."/>
            <person name="Falk J."/>
            <person name="Farina A."/>
            <person name="Faro S."/>
            <person name="Ferguson D."/>
            <person name="Fisher S."/>
            <person name="Foley C.D."/>
            <person name="Franke A."/>
            <person name="Friedrich D."/>
            <person name="Gadbois L."/>
            <person name="Gearin G."/>
            <person name="Gearin C.R."/>
            <person name="Giannoukos G."/>
            <person name="Goode T."/>
            <person name="Graham J."/>
            <person name="Grandbois E."/>
            <person name="Grewal S."/>
            <person name="Gyaltsen K."/>
            <person name="Hafez N."/>
            <person name="Hagos B."/>
            <person name="Hall J."/>
            <person name="Henson C."/>
            <person name="Hollinger A."/>
            <person name="Honan T."/>
            <person name="Huard M.D."/>
            <person name="Hughes L."/>
            <person name="Hurhula B."/>
            <person name="Husby M.E."/>
            <person name="Kamat A."/>
            <person name="Kanga B."/>
            <person name="Kashin S."/>
            <person name="Khazanovich D."/>
            <person name="Kisner P."/>
            <person name="Lance K."/>
            <person name="Lara M."/>
            <person name="Lee W."/>
            <person name="Lennon N."/>
            <person name="Letendre F."/>
            <person name="LeVine R."/>
            <person name="Lipovsky A."/>
            <person name="Liu X."/>
            <person name="Liu J."/>
            <person name="Liu S."/>
            <person name="Lokyitsang T."/>
            <person name="Lokyitsang Y."/>
            <person name="Lubonja R."/>
            <person name="Lui A."/>
            <person name="MacDonald P."/>
            <person name="Magnisalis V."/>
            <person name="Maru K."/>
            <person name="Matthews C."/>
            <person name="McCusker W."/>
            <person name="McDonough S."/>
            <person name="Mehta T."/>
            <person name="Meldrim J."/>
            <person name="Meneus L."/>
            <person name="Mihai O."/>
            <person name="Mihalev A."/>
            <person name="Mihova T."/>
            <person name="Mittelman R."/>
            <person name="Mlenga V."/>
            <person name="Montmayeur A."/>
            <person name="Mulrain L."/>
            <person name="Navidi A."/>
            <person name="Naylor J."/>
            <person name="Negash T."/>
            <person name="Nguyen T."/>
            <person name="Nguyen N."/>
            <person name="Nicol R."/>
            <person name="Norbu C."/>
            <person name="Norbu N."/>
            <person name="Novod N."/>
            <person name="O'Neill B."/>
            <person name="Osman S."/>
            <person name="Markiewicz E."/>
            <person name="Oyono O.L."/>
            <person name="Patti C."/>
            <person name="Phunkhang P."/>
            <person name="Pierre F."/>
            <person name="Priest M."/>
            <person name="Raghuraman S."/>
            <person name="Rege F."/>
            <person name="Reyes R."/>
            <person name="Rise C."/>
            <person name="Rogov P."/>
            <person name="Ross K."/>
            <person name="Ryan E."/>
            <person name="Settipalli S."/>
            <person name="Shea T."/>
            <person name="Sherpa N."/>
            <person name="Shi L."/>
            <person name="Shih D."/>
            <person name="Sparrow T."/>
            <person name="Spaulding J."/>
            <person name="Stalker J."/>
            <person name="Stange-Thomann N."/>
            <person name="Stavropoulos S."/>
            <person name="Stone C."/>
            <person name="Strader C."/>
            <person name="Tesfaye S."/>
            <person name="Thomson T."/>
            <person name="Thoulutsang Y."/>
            <person name="Thoulutsang D."/>
            <person name="Topham K."/>
            <person name="Topping I."/>
            <person name="Tsamla T."/>
            <person name="Vassiliev H."/>
            <person name="Vo A."/>
            <person name="Wangchuk T."/>
            <person name="Wangdi T."/>
            <person name="Weiand M."/>
            <person name="Wilkinson J."/>
            <person name="Wilson A."/>
            <person name="Yadav S."/>
            <person name="Young G."/>
            <person name="Yu Q."/>
            <person name="Zembek L."/>
            <person name="Zhong D."/>
            <person name="Zimmer A."/>
            <person name="Zwirko Z."/>
            <person name="Jaffe D.B."/>
            <person name="Alvarez P."/>
            <person name="Brockman W."/>
            <person name="Butler J."/>
            <person name="Chin C."/>
            <person name="Gnerre S."/>
            <person name="Grabherr M."/>
            <person name="Kleber M."/>
            <person name="Mauceli E."/>
            <person name="MacCallum I."/>
        </authorList>
    </citation>
    <scope>NUCLEOTIDE SEQUENCE [LARGE SCALE GENOMIC DNA]</scope>
    <source>
        <strain evidence="2">MSH-3 / Tucson 14011-0111.49</strain>
    </source>
</reference>
<evidence type="ECO:0000313" key="2">
    <source>
        <dbReference type="Proteomes" id="UP000008744"/>
    </source>
</evidence>